<dbReference type="EMBL" id="RBCJ01000002">
    <property type="protein sequence ID" value="RKN81686.1"/>
    <property type="molecule type" value="Genomic_DNA"/>
</dbReference>
<keyword evidence="1" id="KW-0812">Transmembrane</keyword>
<evidence type="ECO:0000256" key="1">
    <source>
        <dbReference type="SAM" id="Phobius"/>
    </source>
</evidence>
<protein>
    <submittedName>
        <fullName evidence="2">Uncharacterized protein</fullName>
    </submittedName>
</protein>
<organism evidence="2 3">
    <name type="scientific">Ulvibacterium marinum</name>
    <dbReference type="NCBI Taxonomy" id="2419782"/>
    <lineage>
        <taxon>Bacteria</taxon>
        <taxon>Pseudomonadati</taxon>
        <taxon>Bacteroidota</taxon>
        <taxon>Flavobacteriia</taxon>
        <taxon>Flavobacteriales</taxon>
        <taxon>Flavobacteriaceae</taxon>
        <taxon>Ulvibacterium</taxon>
    </lineage>
</organism>
<dbReference type="AlphaFoldDB" id="A0A3B0CF39"/>
<dbReference type="RefSeq" id="WP_120711839.1">
    <property type="nucleotide sequence ID" value="NZ_CANMKH010000010.1"/>
</dbReference>
<comment type="caution">
    <text evidence="2">The sequence shown here is derived from an EMBL/GenBank/DDBJ whole genome shotgun (WGS) entry which is preliminary data.</text>
</comment>
<dbReference type="Proteomes" id="UP000276603">
    <property type="component" value="Unassembled WGS sequence"/>
</dbReference>
<reference evidence="2 3" key="1">
    <citation type="submission" date="2018-10" db="EMBL/GenBank/DDBJ databases">
        <title>Ulvibacterium marinum gen. nov., sp. nov., a novel marine bacterium of the family Flavobacteriaceae, isolated from a culture of the green alga Ulva prolifera.</title>
        <authorList>
            <person name="Zhang Z."/>
        </authorList>
    </citation>
    <scope>NUCLEOTIDE SEQUENCE [LARGE SCALE GENOMIC DNA]</scope>
    <source>
        <strain evidence="2 3">CCMM003</strain>
    </source>
</reference>
<keyword evidence="1" id="KW-0472">Membrane</keyword>
<feature type="transmembrane region" description="Helical" evidence="1">
    <location>
        <begin position="15"/>
        <end position="33"/>
    </location>
</feature>
<dbReference type="OrthoDB" id="822156at2"/>
<gene>
    <name evidence="2" type="ORF">D7Z94_12355</name>
</gene>
<accession>A0A3B0CF39</accession>
<evidence type="ECO:0000313" key="2">
    <source>
        <dbReference type="EMBL" id="RKN81686.1"/>
    </source>
</evidence>
<keyword evidence="3" id="KW-1185">Reference proteome</keyword>
<keyword evidence="1" id="KW-1133">Transmembrane helix</keyword>
<feature type="transmembrane region" description="Helical" evidence="1">
    <location>
        <begin position="111"/>
        <end position="131"/>
    </location>
</feature>
<feature type="transmembrane region" description="Helical" evidence="1">
    <location>
        <begin position="143"/>
        <end position="165"/>
    </location>
</feature>
<feature type="transmembrane region" description="Helical" evidence="1">
    <location>
        <begin position="201"/>
        <end position="223"/>
    </location>
</feature>
<proteinExistence type="predicted"/>
<name>A0A3B0CF39_9FLAO</name>
<feature type="transmembrane region" description="Helical" evidence="1">
    <location>
        <begin position="171"/>
        <end position="192"/>
    </location>
</feature>
<feature type="transmembrane region" description="Helical" evidence="1">
    <location>
        <begin position="45"/>
        <end position="67"/>
    </location>
</feature>
<sequence>MKSTKRTLLFEKSGYYFIALFALAIAGFWPSYFSTFFDGSADFNFYFHFHAVLAVLWIFMLIAQPLLIRRKQFALHRTIGKLSYVLVPLIFISIILLAHNRITGEEENLGLSLWIPFKDLLIFAVGYGIAIKYRHRMPIHARGMIVAGIVLIEPALVRLILYVFFPDAGFAPGGYMATLVILYALLIGLIIAERNQKQGRWVFPLALGLYLFVHSVIIFEISIGPWQAFSEWFAALPLT</sequence>
<evidence type="ECO:0000313" key="3">
    <source>
        <dbReference type="Proteomes" id="UP000276603"/>
    </source>
</evidence>
<feature type="transmembrane region" description="Helical" evidence="1">
    <location>
        <begin position="79"/>
        <end position="99"/>
    </location>
</feature>